<proteinExistence type="predicted"/>
<dbReference type="SUPFAM" id="SSF51126">
    <property type="entry name" value="Pectin lyase-like"/>
    <property type="match status" value="1"/>
</dbReference>
<accession>A0AAJ1YG95</accession>
<dbReference type="RefSeq" id="WP_309048165.1">
    <property type="nucleotide sequence ID" value="NZ_JAVIGA010000026.1"/>
</dbReference>
<reference evidence="1" key="1">
    <citation type="submission" date="2023-08" db="EMBL/GenBank/DDBJ databases">
        <title>The Comparative Genomic Analysis of Yersiniaceae from Polar Regions.</title>
        <authorList>
            <person name="Goncharov A."/>
            <person name="Aslanov B."/>
            <person name="Kolodzhieva V."/>
            <person name="Azarov D."/>
            <person name="Mochov A."/>
            <person name="Lebedeva E."/>
        </authorList>
    </citation>
    <scope>NUCLEOTIDE SEQUENCE</scope>
    <source>
        <strain evidence="1">Vf</strain>
    </source>
</reference>
<gene>
    <name evidence="1" type="ORF">RDT67_20140</name>
</gene>
<evidence type="ECO:0000313" key="2">
    <source>
        <dbReference type="Proteomes" id="UP001224622"/>
    </source>
</evidence>
<dbReference type="AlphaFoldDB" id="A0AAJ1YG95"/>
<sequence>MAIPNQTPYNIFTANGISTVFPYEFYLLNVFDLTVSINGVEQSSGFTISGIGNVDGGEVTFLTPPANGSVILLERVVPTYRLTEYQDNGDLLAETVNKDFDRLWMAIQQAFIYLGLAITRPLLGGPFNAQGYRIENVNNPINAQDAATKNYVDIAVADSDGYADDLFKRTLRVPEYYVSQLPSVDGRKGKLLAFNNIGSPIAIPSIPDSGTDVLIELGATDGLKYIGRCPDIATLRVTPPSFVGQKIDVISYYAGWAGTQIGAVGGGFFDAVNDTETVDDGGSFIRVSTSWGWKREFKNKLSAYDFGVRANDFDDDTAAHRRTQDAAYRLGVNVELHSGTSLISDTIIIKANTHGMGSNITIIKPMANTMWNSLSTGMERNTGDINTSSFKPMIQMGAKPADGFVDKGFLEFSDAFILGRAIRTAQRSADRTSIQWFGDGIHVANQCQFPVISRVRCDLVQAGANTYNSTGHVSFYNFVTASCWYSWWCDSGTGDYRFYDCDLVSAQFACIGMHGSQAEVRKQGTTLVTTGIGGVSFYSCTMGFAPYAVYQKDAADIGGGMLGWNCFSTNAEACGNKVIRLGAGAGGNSNDIFWQGGMSFTQPLGSGSLTYQIQGDPNHPIQDVAVSMPHVVGNSSSRIDLTGFLLKAGNSGFKVAVNILQGAFIMNEALRYVNATSGKQRIIDPKLRPLQEITVIPNNTAVTSNPQTLITYAVPSTVRNAPRMMMEVNIPFRSSAAVNGVQLRVRDQDNNELGTASFDVPNGNSTVPVLIDYVPGGAVSLKLDIVTSSTVLVIGAGTGARVKWSAGFSYAT</sequence>
<protein>
    <submittedName>
        <fullName evidence="1">Phage tail fiber protein</fullName>
    </submittedName>
</protein>
<dbReference type="InterPro" id="IPR012334">
    <property type="entry name" value="Pectin_lyas_fold"/>
</dbReference>
<dbReference type="InterPro" id="IPR011050">
    <property type="entry name" value="Pectin_lyase_fold/virulence"/>
</dbReference>
<evidence type="ECO:0000313" key="1">
    <source>
        <dbReference type="EMBL" id="MDQ9128732.1"/>
    </source>
</evidence>
<name>A0AAJ1YG95_SERFO</name>
<comment type="caution">
    <text evidence="1">The sequence shown here is derived from an EMBL/GenBank/DDBJ whole genome shotgun (WGS) entry which is preliminary data.</text>
</comment>
<dbReference type="EMBL" id="JAVIGA010000026">
    <property type="protein sequence ID" value="MDQ9128732.1"/>
    <property type="molecule type" value="Genomic_DNA"/>
</dbReference>
<dbReference type="Gene3D" id="2.160.20.10">
    <property type="entry name" value="Single-stranded right-handed beta-helix, Pectin lyase-like"/>
    <property type="match status" value="1"/>
</dbReference>
<organism evidence="1 2">
    <name type="scientific">Serratia fonticola</name>
    <dbReference type="NCBI Taxonomy" id="47917"/>
    <lineage>
        <taxon>Bacteria</taxon>
        <taxon>Pseudomonadati</taxon>
        <taxon>Pseudomonadota</taxon>
        <taxon>Gammaproteobacteria</taxon>
        <taxon>Enterobacterales</taxon>
        <taxon>Yersiniaceae</taxon>
        <taxon>Serratia</taxon>
    </lineage>
</organism>
<dbReference type="Proteomes" id="UP001224622">
    <property type="component" value="Unassembled WGS sequence"/>
</dbReference>